<evidence type="ECO:0000256" key="3">
    <source>
        <dbReference type="ARBA" id="ARBA00022810"/>
    </source>
</evidence>
<dbReference type="Proteomes" id="UP000812440">
    <property type="component" value="Chromosome 4"/>
</dbReference>
<keyword evidence="4" id="KW-0325">Glycoprotein</keyword>
<dbReference type="GO" id="GO:0071300">
    <property type="term" value="P:cellular response to retinoic acid"/>
    <property type="evidence" value="ECO:0007669"/>
    <property type="project" value="TreeGrafter"/>
</dbReference>
<feature type="compositionally biased region" description="Acidic residues" evidence="6">
    <location>
        <begin position="634"/>
        <end position="650"/>
    </location>
</feature>
<protein>
    <recommendedName>
        <fullName evidence="8">MACPF domain-containing protein</fullName>
    </recommendedName>
</protein>
<comment type="similarity">
    <text evidence="1">Belongs to the BRINP family.</text>
</comment>
<keyword evidence="10" id="KW-1185">Reference proteome</keyword>
<dbReference type="GO" id="GO:0043025">
    <property type="term" value="C:neuronal cell body"/>
    <property type="evidence" value="ECO:0007669"/>
    <property type="project" value="TreeGrafter"/>
</dbReference>
<evidence type="ECO:0000313" key="9">
    <source>
        <dbReference type="EMBL" id="KAG8436834.1"/>
    </source>
</evidence>
<dbReference type="Pfam" id="PF19052">
    <property type="entry name" value="BRINP_C"/>
    <property type="match status" value="1"/>
</dbReference>
<dbReference type="GO" id="GO:0045666">
    <property type="term" value="P:positive regulation of neuron differentiation"/>
    <property type="evidence" value="ECO:0007669"/>
    <property type="project" value="InterPro"/>
</dbReference>
<dbReference type="InterPro" id="IPR020864">
    <property type="entry name" value="MACPF"/>
</dbReference>
<dbReference type="EMBL" id="JAACNH010000007">
    <property type="protein sequence ID" value="KAG8436834.1"/>
    <property type="molecule type" value="Genomic_DNA"/>
</dbReference>
<dbReference type="InterPro" id="IPR033237">
    <property type="entry name" value="BRINP"/>
</dbReference>
<name>A0A8T2J0D4_9PIPI</name>
<dbReference type="OrthoDB" id="10013872at2759"/>
<feature type="compositionally biased region" description="Basic and acidic residues" evidence="6">
    <location>
        <begin position="651"/>
        <end position="663"/>
    </location>
</feature>
<comment type="caution">
    <text evidence="9">The sequence shown here is derived from an EMBL/GenBank/DDBJ whole genome shotgun (WGS) entry which is preliminary data.</text>
</comment>
<sequence>MRWHRYTRSDGALLVLAWLSVMQSLATATATNSKQHGSVPSPGQASLDWLLSNRGPFHGAQQYMEFAERYQQGYTTRYRVHREFGRWKVKNMALEKKEFPNLTLAPELVRNIRHLGRRPSRAQITELLIKKYGTHLLISAVLGGEESLTMFVDKAKLKRETGGRGNTSAPTLDTLHQLAASYFMDRESSLRQLHHIQITTGAIKVTETRTGPLGCSNYDNLDSVSSVLVMGPESRVQLLGLQALLPRYLRARFVRAALSYISCNSQGELECRGGECWCRCDPTYPQCNCPTEEIHILEKSLAQAEDQNTIQNKEFEESAEFRSFLKNLPTDRFLNSTAISKVWKADQSLIRRYEQLQTSYKQLVTRSQRQVRRLINLSKYCLSQPQYTLLRERSNDYWWHRAQSLLYCSATLVPGTFLEASHSCTCTLQHPTCQGQIPCIQGPGSLCSLCSTVHPALCASCNTGFILSAQGTCLPSVPESSEPYLGTESNLQDLEIKYLLLKRDGRLRAPAFFISGDLRLGVWFQMGGRKRMLLTCKSNKHWPRQLHILLGLSLRLCLAGNGTRDPQVTVYVNPFGGSHSESWLLPAGEPGYPSWEKTWDAEGGDRCQNWTLILGHRWRSFFETVHFYLRSSPLEDEEEEEDDDDEDSLEWTEKQTLDDKSEDPEYVRIDGLQAFGYSVPFDPEAIKGLALQLEQPGSRESALAEMQELRKRVNFLSPPGVRKLDLFTCLLRHRLKMSSNEVARIQGQLTSYSNQPPNISPYETTKLCS</sequence>
<dbReference type="Pfam" id="PF25415">
    <property type="entry name" value="EGF_BRNP1-3"/>
    <property type="match status" value="1"/>
</dbReference>
<organism evidence="9 10">
    <name type="scientific">Hymenochirus boettgeri</name>
    <name type="common">Congo dwarf clawed frog</name>
    <dbReference type="NCBI Taxonomy" id="247094"/>
    <lineage>
        <taxon>Eukaryota</taxon>
        <taxon>Metazoa</taxon>
        <taxon>Chordata</taxon>
        <taxon>Craniata</taxon>
        <taxon>Vertebrata</taxon>
        <taxon>Euteleostomi</taxon>
        <taxon>Amphibia</taxon>
        <taxon>Batrachia</taxon>
        <taxon>Anura</taxon>
        <taxon>Pipoidea</taxon>
        <taxon>Pipidae</taxon>
        <taxon>Pipinae</taxon>
        <taxon>Hymenochirus</taxon>
    </lineage>
</organism>
<dbReference type="AlphaFoldDB" id="A0A8T2J0D4"/>
<feature type="region of interest" description="Disordered" evidence="6">
    <location>
        <begin position="633"/>
        <end position="663"/>
    </location>
</feature>
<keyword evidence="3" id="KW-0338">Growth arrest</keyword>
<evidence type="ECO:0000256" key="6">
    <source>
        <dbReference type="SAM" id="MobiDB-lite"/>
    </source>
</evidence>
<dbReference type="Pfam" id="PF01823">
    <property type="entry name" value="MACPF"/>
    <property type="match status" value="1"/>
</dbReference>
<feature type="domain" description="MACPF" evidence="8">
    <location>
        <begin position="81"/>
        <end position="262"/>
    </location>
</feature>
<dbReference type="PANTHER" id="PTHR15564">
    <property type="entry name" value="MACPF DOMAIN-CONTAINING PROTEIN"/>
    <property type="match status" value="1"/>
</dbReference>
<feature type="signal peptide" evidence="7">
    <location>
        <begin position="1"/>
        <end position="28"/>
    </location>
</feature>
<evidence type="ECO:0000313" key="10">
    <source>
        <dbReference type="Proteomes" id="UP000812440"/>
    </source>
</evidence>
<dbReference type="InterPro" id="IPR057671">
    <property type="entry name" value="BRINP_C"/>
</dbReference>
<dbReference type="GO" id="GO:0030425">
    <property type="term" value="C:dendrite"/>
    <property type="evidence" value="ECO:0007669"/>
    <property type="project" value="TreeGrafter"/>
</dbReference>
<evidence type="ECO:0000256" key="5">
    <source>
        <dbReference type="ARBA" id="ARBA00023306"/>
    </source>
</evidence>
<evidence type="ECO:0000259" key="8">
    <source>
        <dbReference type="SMART" id="SM00457"/>
    </source>
</evidence>
<evidence type="ECO:0000256" key="1">
    <source>
        <dbReference type="ARBA" id="ARBA00010360"/>
    </source>
</evidence>
<evidence type="ECO:0000256" key="2">
    <source>
        <dbReference type="ARBA" id="ARBA00022729"/>
    </source>
</evidence>
<keyword evidence="2 7" id="KW-0732">Signal</keyword>
<dbReference type="PANTHER" id="PTHR15564:SF8">
    <property type="entry name" value="BMP_RETINOIC ACID-INDUCIBLE NEURAL-SPECIFIC PROTEIN 2"/>
    <property type="match status" value="1"/>
</dbReference>
<accession>A0A8T2J0D4</accession>
<gene>
    <name evidence="9" type="ORF">GDO86_007788</name>
</gene>
<evidence type="ECO:0000256" key="7">
    <source>
        <dbReference type="SAM" id="SignalP"/>
    </source>
</evidence>
<dbReference type="SMART" id="SM00457">
    <property type="entry name" value="MACPF"/>
    <property type="match status" value="1"/>
</dbReference>
<reference evidence="9" key="1">
    <citation type="thesis" date="2020" institute="ProQuest LLC" country="789 East Eisenhower Parkway, Ann Arbor, MI, USA">
        <title>Comparative Genomics and Chromosome Evolution.</title>
        <authorList>
            <person name="Mudd A.B."/>
        </authorList>
    </citation>
    <scope>NUCLEOTIDE SEQUENCE</scope>
    <source>
        <strain evidence="9">Female2</strain>
        <tissue evidence="9">Blood</tissue>
    </source>
</reference>
<dbReference type="GO" id="GO:0045930">
    <property type="term" value="P:negative regulation of mitotic cell cycle"/>
    <property type="evidence" value="ECO:0007669"/>
    <property type="project" value="InterPro"/>
</dbReference>
<dbReference type="GO" id="GO:0007399">
    <property type="term" value="P:nervous system development"/>
    <property type="evidence" value="ECO:0007669"/>
    <property type="project" value="TreeGrafter"/>
</dbReference>
<keyword evidence="5" id="KW-0131">Cell cycle</keyword>
<dbReference type="GO" id="GO:0005737">
    <property type="term" value="C:cytoplasm"/>
    <property type="evidence" value="ECO:0007669"/>
    <property type="project" value="TreeGrafter"/>
</dbReference>
<proteinExistence type="inferred from homology"/>
<feature type="chain" id="PRO_5035944784" description="MACPF domain-containing protein" evidence="7">
    <location>
        <begin position="29"/>
        <end position="769"/>
    </location>
</feature>
<dbReference type="InterPro" id="IPR057450">
    <property type="entry name" value="BRINP_EGF"/>
</dbReference>
<evidence type="ECO:0000256" key="4">
    <source>
        <dbReference type="ARBA" id="ARBA00023180"/>
    </source>
</evidence>